<feature type="signal peptide" evidence="1">
    <location>
        <begin position="1"/>
        <end position="20"/>
    </location>
</feature>
<keyword evidence="3" id="KW-1185">Reference proteome</keyword>
<organism evidence="2 3">
    <name type="scientific">Exidia glandulosa HHB12029</name>
    <dbReference type="NCBI Taxonomy" id="1314781"/>
    <lineage>
        <taxon>Eukaryota</taxon>
        <taxon>Fungi</taxon>
        <taxon>Dikarya</taxon>
        <taxon>Basidiomycota</taxon>
        <taxon>Agaricomycotina</taxon>
        <taxon>Agaricomycetes</taxon>
        <taxon>Auriculariales</taxon>
        <taxon>Exidiaceae</taxon>
        <taxon>Exidia</taxon>
    </lineage>
</organism>
<dbReference type="InParanoid" id="A0A165FRM5"/>
<proteinExistence type="predicted"/>
<keyword evidence="1" id="KW-0732">Signal</keyword>
<evidence type="ECO:0000313" key="2">
    <source>
        <dbReference type="EMBL" id="KZV89425.1"/>
    </source>
</evidence>
<dbReference type="Proteomes" id="UP000077266">
    <property type="component" value="Unassembled WGS sequence"/>
</dbReference>
<dbReference type="OrthoDB" id="10476752at2759"/>
<accession>A0A165FRM5</accession>
<name>A0A165FRM5_EXIGL</name>
<feature type="chain" id="PRO_5007857815" evidence="1">
    <location>
        <begin position="21"/>
        <end position="123"/>
    </location>
</feature>
<protein>
    <submittedName>
        <fullName evidence="2">Uncharacterized protein</fullName>
    </submittedName>
</protein>
<evidence type="ECO:0000256" key="1">
    <source>
        <dbReference type="SAM" id="SignalP"/>
    </source>
</evidence>
<reference evidence="2 3" key="1">
    <citation type="journal article" date="2016" name="Mol. Biol. Evol.">
        <title>Comparative Genomics of Early-Diverging Mushroom-Forming Fungi Provides Insights into the Origins of Lignocellulose Decay Capabilities.</title>
        <authorList>
            <person name="Nagy L.G."/>
            <person name="Riley R."/>
            <person name="Tritt A."/>
            <person name="Adam C."/>
            <person name="Daum C."/>
            <person name="Floudas D."/>
            <person name="Sun H."/>
            <person name="Yadav J.S."/>
            <person name="Pangilinan J."/>
            <person name="Larsson K.H."/>
            <person name="Matsuura K."/>
            <person name="Barry K."/>
            <person name="Labutti K."/>
            <person name="Kuo R."/>
            <person name="Ohm R.A."/>
            <person name="Bhattacharya S.S."/>
            <person name="Shirouzu T."/>
            <person name="Yoshinaga Y."/>
            <person name="Martin F.M."/>
            <person name="Grigoriev I.V."/>
            <person name="Hibbett D.S."/>
        </authorList>
    </citation>
    <scope>NUCLEOTIDE SEQUENCE [LARGE SCALE GENOMIC DNA]</scope>
    <source>
        <strain evidence="2 3">HHB12029</strain>
    </source>
</reference>
<dbReference type="EMBL" id="KV426073">
    <property type="protein sequence ID" value="KZV89425.1"/>
    <property type="molecule type" value="Genomic_DNA"/>
</dbReference>
<gene>
    <name evidence="2" type="ORF">EXIGLDRAFT_751173</name>
</gene>
<evidence type="ECO:0000313" key="3">
    <source>
        <dbReference type="Proteomes" id="UP000077266"/>
    </source>
</evidence>
<dbReference type="AlphaFoldDB" id="A0A165FRM5"/>
<sequence>MRFFDLVATVVLALIAIVSAAPSGSPTCAYICPYADQDSFTIGIHFPSNGELVCQYPKEVGDTVHVCIYTALTGALSVNSPGTNCPQNASQHCEYTRRKRFNIVDYVKRRREVRSIEPEAVAA</sequence>